<feature type="non-terminal residue" evidence="13">
    <location>
        <position position="1"/>
    </location>
</feature>
<dbReference type="SUPFAM" id="SSF46689">
    <property type="entry name" value="Homeodomain-like"/>
    <property type="match status" value="1"/>
</dbReference>
<dbReference type="CDD" id="cd00086">
    <property type="entry name" value="homeodomain"/>
    <property type="match status" value="1"/>
</dbReference>
<evidence type="ECO:0000256" key="7">
    <source>
        <dbReference type="ARBA" id="ARBA00023242"/>
    </source>
</evidence>
<keyword evidence="5 8" id="KW-0371">Homeobox</keyword>
<dbReference type="EMBL" id="RWGY01000011">
    <property type="protein sequence ID" value="TVU29619.1"/>
    <property type="molecule type" value="Genomic_DNA"/>
</dbReference>
<proteinExistence type="inferred from homology"/>
<dbReference type="Pfam" id="PF02183">
    <property type="entry name" value="HALZ"/>
    <property type="match status" value="1"/>
</dbReference>
<dbReference type="InterPro" id="IPR001356">
    <property type="entry name" value="HD"/>
</dbReference>
<comment type="similarity">
    <text evidence="2">Belongs to the HD-ZIP homeobox family. Class II subfamily.</text>
</comment>
<name>A0A5J9V0H9_9POAL</name>
<dbReference type="GO" id="GO:0000981">
    <property type="term" value="F:DNA-binding transcription factor activity, RNA polymerase II-specific"/>
    <property type="evidence" value="ECO:0007669"/>
    <property type="project" value="InterPro"/>
</dbReference>
<feature type="region of interest" description="Disordered" evidence="11">
    <location>
        <begin position="119"/>
        <end position="152"/>
    </location>
</feature>
<evidence type="ECO:0000313" key="13">
    <source>
        <dbReference type="EMBL" id="TVU29619.1"/>
    </source>
</evidence>
<keyword evidence="6" id="KW-0804">Transcription</keyword>
<keyword evidence="7 8" id="KW-0539">Nucleus</keyword>
<organism evidence="13 14">
    <name type="scientific">Eragrostis curvula</name>
    <name type="common">weeping love grass</name>
    <dbReference type="NCBI Taxonomy" id="38414"/>
    <lineage>
        <taxon>Eukaryota</taxon>
        <taxon>Viridiplantae</taxon>
        <taxon>Streptophyta</taxon>
        <taxon>Embryophyta</taxon>
        <taxon>Tracheophyta</taxon>
        <taxon>Spermatophyta</taxon>
        <taxon>Magnoliopsida</taxon>
        <taxon>Liliopsida</taxon>
        <taxon>Poales</taxon>
        <taxon>Poaceae</taxon>
        <taxon>PACMAD clade</taxon>
        <taxon>Chloridoideae</taxon>
        <taxon>Eragrostideae</taxon>
        <taxon>Eragrostidinae</taxon>
        <taxon>Eragrostis</taxon>
    </lineage>
</organism>
<accession>A0A5J9V0H9</accession>
<dbReference type="GO" id="GO:0043565">
    <property type="term" value="F:sequence-specific DNA binding"/>
    <property type="evidence" value="ECO:0007669"/>
    <property type="project" value="InterPro"/>
</dbReference>
<dbReference type="Gramene" id="TVU29619">
    <property type="protein sequence ID" value="TVU29619"/>
    <property type="gene ID" value="EJB05_21194"/>
</dbReference>
<comment type="subcellular location">
    <subcellularLocation>
        <location evidence="1 8 9">Nucleus</location>
    </subcellularLocation>
</comment>
<feature type="domain" description="Homeobox" evidence="12">
    <location>
        <begin position="148"/>
        <end position="208"/>
    </location>
</feature>
<keyword evidence="4 8" id="KW-0238">DNA-binding</keyword>
<evidence type="ECO:0000256" key="6">
    <source>
        <dbReference type="ARBA" id="ARBA00023163"/>
    </source>
</evidence>
<dbReference type="InterPro" id="IPR003106">
    <property type="entry name" value="Leu_zip_homeo"/>
</dbReference>
<evidence type="ECO:0000256" key="3">
    <source>
        <dbReference type="ARBA" id="ARBA00023015"/>
    </source>
</evidence>
<feature type="coiled-coil region" evidence="10">
    <location>
        <begin position="214"/>
        <end position="244"/>
    </location>
</feature>
<dbReference type="InterPro" id="IPR050762">
    <property type="entry name" value="HD-ZIP_Homeobox_LZ_Class_II"/>
</dbReference>
<dbReference type="PROSITE" id="PS00027">
    <property type="entry name" value="HOMEOBOX_1"/>
    <property type="match status" value="1"/>
</dbReference>
<dbReference type="Pfam" id="PF00046">
    <property type="entry name" value="Homeodomain"/>
    <property type="match status" value="1"/>
</dbReference>
<evidence type="ECO:0000256" key="4">
    <source>
        <dbReference type="ARBA" id="ARBA00023125"/>
    </source>
</evidence>
<dbReference type="Gene3D" id="1.10.10.60">
    <property type="entry name" value="Homeodomain-like"/>
    <property type="match status" value="1"/>
</dbReference>
<dbReference type="PANTHER" id="PTHR45714:SF21">
    <property type="entry name" value="HOMEOBOX-LEUCINE ZIPPER PROTEIN HOX7"/>
    <property type="match status" value="1"/>
</dbReference>
<dbReference type="PANTHER" id="PTHR45714">
    <property type="entry name" value="HOMEOBOX-LEUCINE ZIPPER PROTEIN HAT14"/>
    <property type="match status" value="1"/>
</dbReference>
<evidence type="ECO:0000256" key="1">
    <source>
        <dbReference type="ARBA" id="ARBA00004123"/>
    </source>
</evidence>
<dbReference type="PROSITE" id="PS50071">
    <property type="entry name" value="HOMEOBOX_2"/>
    <property type="match status" value="1"/>
</dbReference>
<gene>
    <name evidence="13" type="ORF">EJB05_21194</name>
</gene>
<comment type="caution">
    <text evidence="13">The sequence shown here is derived from an EMBL/GenBank/DDBJ whole genome shotgun (WGS) entry which is preliminary data.</text>
</comment>
<keyword evidence="14" id="KW-1185">Reference proteome</keyword>
<sequence>MELELSLGDSSAPAKGTFTTVLTSEHAGNGVGHELVLQLGVGTVERAEQLEVDNQKTPMQLEDDEARSQSESSVGLSLRGHLLPAFADSGSVNSDASVRGFDVNNIPADEDEAKMRSLSTSSSLQVEVPARHAADQEVAEDDENGGAGGGVRKKLRLSKEQSAFLEHSFKEHNTLTLEQKSDLARQLNLRPRQVEVWFQNRRARTKLKQTEMDCEYLKRFCESLTQENRRLQREVAELRALRTTYPFYSHLPAGFNATRGCPSCDNKATPYSTVVTPAISSTVVAPPSSMSLARPHFGPFTIHPVHRRHPSAT</sequence>
<dbReference type="FunFam" id="1.10.10.60:FF:000577">
    <property type="entry name" value="Homeobox-leucine zipper protein 18"/>
    <property type="match status" value="1"/>
</dbReference>
<dbReference type="InterPro" id="IPR017970">
    <property type="entry name" value="Homeobox_CS"/>
</dbReference>
<evidence type="ECO:0000313" key="14">
    <source>
        <dbReference type="Proteomes" id="UP000324897"/>
    </source>
</evidence>
<dbReference type="AlphaFoldDB" id="A0A5J9V0H9"/>
<keyword evidence="3" id="KW-0805">Transcription regulation</keyword>
<reference evidence="13 14" key="1">
    <citation type="journal article" date="2019" name="Sci. Rep.">
        <title>A high-quality genome of Eragrostis curvula grass provides insights into Poaceae evolution and supports new strategies to enhance forage quality.</title>
        <authorList>
            <person name="Carballo J."/>
            <person name="Santos B.A.C.M."/>
            <person name="Zappacosta D."/>
            <person name="Garbus I."/>
            <person name="Selva J.P."/>
            <person name="Gallo C.A."/>
            <person name="Diaz A."/>
            <person name="Albertini E."/>
            <person name="Caccamo M."/>
            <person name="Echenique V."/>
        </authorList>
    </citation>
    <scope>NUCLEOTIDE SEQUENCE [LARGE SCALE GENOMIC DNA]</scope>
    <source>
        <strain evidence="14">cv. Victoria</strain>
        <tissue evidence="13">Leaf</tissue>
    </source>
</reference>
<evidence type="ECO:0000259" key="12">
    <source>
        <dbReference type="PROSITE" id="PS50071"/>
    </source>
</evidence>
<dbReference type="SMART" id="SM00389">
    <property type="entry name" value="HOX"/>
    <property type="match status" value="1"/>
</dbReference>
<dbReference type="GO" id="GO:0005634">
    <property type="term" value="C:nucleus"/>
    <property type="evidence" value="ECO:0007669"/>
    <property type="project" value="UniProtKB-SubCell"/>
</dbReference>
<evidence type="ECO:0000256" key="10">
    <source>
        <dbReference type="SAM" id="Coils"/>
    </source>
</evidence>
<evidence type="ECO:0000256" key="8">
    <source>
        <dbReference type="PROSITE-ProRule" id="PRU00108"/>
    </source>
</evidence>
<evidence type="ECO:0000256" key="2">
    <source>
        <dbReference type="ARBA" id="ARBA00006074"/>
    </source>
</evidence>
<dbReference type="SMART" id="SM00340">
    <property type="entry name" value="HALZ"/>
    <property type="match status" value="1"/>
</dbReference>
<feature type="DNA-binding region" description="Homeobox" evidence="8">
    <location>
        <begin position="150"/>
        <end position="209"/>
    </location>
</feature>
<dbReference type="Proteomes" id="UP000324897">
    <property type="component" value="Chromosome 1"/>
</dbReference>
<evidence type="ECO:0000256" key="9">
    <source>
        <dbReference type="RuleBase" id="RU000682"/>
    </source>
</evidence>
<evidence type="ECO:0000256" key="11">
    <source>
        <dbReference type="SAM" id="MobiDB-lite"/>
    </source>
</evidence>
<dbReference type="OrthoDB" id="6159439at2759"/>
<evidence type="ECO:0000256" key="5">
    <source>
        <dbReference type="ARBA" id="ARBA00023155"/>
    </source>
</evidence>
<protein>
    <recommendedName>
        <fullName evidence="12">Homeobox domain-containing protein</fullName>
    </recommendedName>
</protein>
<keyword evidence="10" id="KW-0175">Coiled coil</keyword>
<dbReference type="InterPro" id="IPR009057">
    <property type="entry name" value="Homeodomain-like_sf"/>
</dbReference>